<comment type="subunit">
    <text evidence="7">Interacts with UvrB in an incision complex.</text>
</comment>
<dbReference type="PROSITE" id="PS50151">
    <property type="entry name" value="UVR"/>
    <property type="match status" value="1"/>
</dbReference>
<dbReference type="Proteomes" id="UP000183190">
    <property type="component" value="Unassembled WGS sequence"/>
</dbReference>
<dbReference type="SUPFAM" id="SSF46600">
    <property type="entry name" value="C-terminal UvrC-binding domain of UvrB"/>
    <property type="match status" value="1"/>
</dbReference>
<dbReference type="InterPro" id="IPR004791">
    <property type="entry name" value="UvrC"/>
</dbReference>
<dbReference type="Gene3D" id="3.30.420.340">
    <property type="entry name" value="UvrC, RNAse H endonuclease domain"/>
    <property type="match status" value="1"/>
</dbReference>
<dbReference type="InterPro" id="IPR001943">
    <property type="entry name" value="UVR_dom"/>
</dbReference>
<dbReference type="PANTHER" id="PTHR30562:SF1">
    <property type="entry name" value="UVRABC SYSTEM PROTEIN C"/>
    <property type="match status" value="1"/>
</dbReference>
<dbReference type="GO" id="GO:0009380">
    <property type="term" value="C:excinuclease repair complex"/>
    <property type="evidence" value="ECO:0007669"/>
    <property type="project" value="InterPro"/>
</dbReference>
<dbReference type="Pfam" id="PF01541">
    <property type="entry name" value="GIY-YIG"/>
    <property type="match status" value="1"/>
</dbReference>
<dbReference type="SUPFAM" id="SSF47781">
    <property type="entry name" value="RuvA domain 2-like"/>
    <property type="match status" value="1"/>
</dbReference>
<protein>
    <recommendedName>
        <fullName evidence="7">UvrABC system protein C</fullName>
        <shortName evidence="7">Protein UvrC</shortName>
    </recommendedName>
    <alternativeName>
        <fullName evidence="7">Excinuclease ABC subunit C</fullName>
    </alternativeName>
</protein>
<dbReference type="Gene3D" id="1.10.150.20">
    <property type="entry name" value="5' to 3' exonuclease, C-terminal subdomain"/>
    <property type="match status" value="1"/>
</dbReference>
<dbReference type="RefSeq" id="WP_074715689.1">
    <property type="nucleotide sequence ID" value="NZ_FNWV01000004.1"/>
</dbReference>
<dbReference type="Pfam" id="PF02151">
    <property type="entry name" value="UVR"/>
    <property type="match status" value="1"/>
</dbReference>
<evidence type="ECO:0000256" key="2">
    <source>
        <dbReference type="ARBA" id="ARBA00022763"/>
    </source>
</evidence>
<dbReference type="InterPro" id="IPR036876">
    <property type="entry name" value="UVR_dom_sf"/>
</dbReference>
<dbReference type="HAMAP" id="MF_00203">
    <property type="entry name" value="UvrC"/>
    <property type="match status" value="1"/>
</dbReference>
<evidence type="ECO:0000256" key="8">
    <source>
        <dbReference type="SAM" id="Coils"/>
    </source>
</evidence>
<keyword evidence="4 7" id="KW-0267">Excision nuclease</keyword>
<dbReference type="Pfam" id="PF22920">
    <property type="entry name" value="UvrC_RNaseH"/>
    <property type="match status" value="1"/>
</dbReference>
<dbReference type="Pfam" id="PF12826">
    <property type="entry name" value="HHH_2"/>
    <property type="match status" value="1"/>
</dbReference>
<dbReference type="InterPro" id="IPR035901">
    <property type="entry name" value="GIY-YIG_endonuc_sf"/>
</dbReference>
<evidence type="ECO:0000256" key="7">
    <source>
        <dbReference type="HAMAP-Rule" id="MF_00203"/>
    </source>
</evidence>
<comment type="subcellular location">
    <subcellularLocation>
        <location evidence="7">Cytoplasm</location>
    </subcellularLocation>
</comment>
<dbReference type="InterPro" id="IPR001162">
    <property type="entry name" value="UvrC_RNase_H_dom"/>
</dbReference>
<dbReference type="SUPFAM" id="SSF82771">
    <property type="entry name" value="GIY-YIG endonuclease"/>
    <property type="match status" value="1"/>
</dbReference>
<evidence type="ECO:0000259" key="11">
    <source>
        <dbReference type="PROSITE" id="PS50165"/>
    </source>
</evidence>
<dbReference type="GO" id="GO:0003677">
    <property type="term" value="F:DNA binding"/>
    <property type="evidence" value="ECO:0007669"/>
    <property type="project" value="UniProtKB-UniRule"/>
</dbReference>
<dbReference type="Gene3D" id="3.40.1440.10">
    <property type="entry name" value="GIY-YIG endonuclease"/>
    <property type="match status" value="1"/>
</dbReference>
<keyword evidence="5 7" id="KW-0234">DNA repair</keyword>
<feature type="domain" description="GIY-YIG" evidence="10">
    <location>
        <begin position="17"/>
        <end position="96"/>
    </location>
</feature>
<feature type="domain" description="UvrC family homology region profile" evidence="11">
    <location>
        <begin position="257"/>
        <end position="484"/>
    </location>
</feature>
<dbReference type="PROSITE" id="PS50164">
    <property type="entry name" value="GIY_YIG"/>
    <property type="match status" value="1"/>
</dbReference>
<keyword evidence="2 7" id="KW-0227">DNA damage</keyword>
<dbReference type="InterPro" id="IPR041663">
    <property type="entry name" value="DisA/LigA_HHH"/>
</dbReference>
<dbReference type="InterPro" id="IPR010994">
    <property type="entry name" value="RuvA_2-like"/>
</dbReference>
<dbReference type="GO" id="GO:0006289">
    <property type="term" value="P:nucleotide-excision repair"/>
    <property type="evidence" value="ECO:0007669"/>
    <property type="project" value="UniProtKB-UniRule"/>
</dbReference>
<dbReference type="GO" id="GO:0005737">
    <property type="term" value="C:cytoplasm"/>
    <property type="evidence" value="ECO:0007669"/>
    <property type="project" value="UniProtKB-SubCell"/>
</dbReference>
<keyword evidence="8" id="KW-0175">Coiled coil</keyword>
<dbReference type="InterPro" id="IPR047296">
    <property type="entry name" value="GIY-YIG_UvrC_Cho"/>
</dbReference>
<name>A0A1H6IYH3_RUMFL</name>
<evidence type="ECO:0000256" key="4">
    <source>
        <dbReference type="ARBA" id="ARBA00022881"/>
    </source>
</evidence>
<dbReference type="OrthoDB" id="9804933at2"/>
<evidence type="ECO:0000256" key="5">
    <source>
        <dbReference type="ARBA" id="ARBA00023204"/>
    </source>
</evidence>
<evidence type="ECO:0000256" key="6">
    <source>
        <dbReference type="ARBA" id="ARBA00023236"/>
    </source>
</evidence>
<comment type="similarity">
    <text evidence="7">Belongs to the UvrC family.</text>
</comment>
<dbReference type="InterPro" id="IPR050066">
    <property type="entry name" value="UvrABC_protein_C"/>
</dbReference>
<proteinExistence type="inferred from homology"/>
<organism evidence="12 13">
    <name type="scientific">Ruminococcus flavefaciens</name>
    <dbReference type="NCBI Taxonomy" id="1265"/>
    <lineage>
        <taxon>Bacteria</taxon>
        <taxon>Bacillati</taxon>
        <taxon>Bacillota</taxon>
        <taxon>Clostridia</taxon>
        <taxon>Eubacteriales</taxon>
        <taxon>Oscillospiraceae</taxon>
        <taxon>Ruminococcus</taxon>
    </lineage>
</organism>
<sequence length="607" mass="69513">MNQRLPYLREKTSKLTTSPGVYIMRRKDSSIIYIGKAKNLHNRVSSYFRENPDHTPKVAAMVSNVYDYDFIVTDSEFEALLLECSLIKQHKPKYNILLKDDKGYHYIRISDEEYPRITNEKNTKQSGRYLGPYTSGAITKEAVNEANRVFMLPTCKRKFPQDFGKSRPCLNYHIKQCMGVCRGRISAKDYQSAVEQAIEFIKNGSAESVERMEEEMNRAAEELEFEKAAMLRDRIAAVKKASEKQKIINSGVESADVIGIAKFYDGLYISVLMYREDRLFDKAVFELPLPDEGEDILSSFMLQFYYKKPDIPRSVIVDHIPEDSELLTEMLEEQAQHKVKLHVPQKGRQLELLKLAKNNSAEYAAIKNDRTGKEVIALEQLGRSLGLSKPPRYIEAYDISNLSSESMVAGMVVFEDGRPLKKAYKRFTIKEQQFQNDYGSMHEVLKRRLMHIVTGEGDEYFTRKPDLILLDGGKGHVNAVAPVLRELGLDIPLFGMVKDDKHRTRAIATGGREIQINELRSVFDLVTRIQDEVHRYSVSFMHSRHKKKTYSSELLNVRGIGEKKAAKLFMEYKTITNLRSASPEELAAAAGVNMEVAKELWKTIQEL</sequence>
<dbReference type="GO" id="GO:0009381">
    <property type="term" value="F:excinuclease ABC activity"/>
    <property type="evidence" value="ECO:0007669"/>
    <property type="project" value="UniProtKB-UniRule"/>
</dbReference>
<dbReference type="AlphaFoldDB" id="A0A1H6IYH3"/>
<dbReference type="EMBL" id="FNWV01000004">
    <property type="protein sequence ID" value="SEH54653.1"/>
    <property type="molecule type" value="Genomic_DNA"/>
</dbReference>
<evidence type="ECO:0000259" key="9">
    <source>
        <dbReference type="PROSITE" id="PS50151"/>
    </source>
</evidence>
<dbReference type="PROSITE" id="PS50165">
    <property type="entry name" value="UVRC"/>
    <property type="match status" value="1"/>
</dbReference>
<dbReference type="GO" id="GO:0009432">
    <property type="term" value="P:SOS response"/>
    <property type="evidence" value="ECO:0007669"/>
    <property type="project" value="UniProtKB-UniRule"/>
</dbReference>
<dbReference type="Gene3D" id="4.10.860.10">
    <property type="entry name" value="UVR domain"/>
    <property type="match status" value="1"/>
</dbReference>
<dbReference type="InterPro" id="IPR038476">
    <property type="entry name" value="UvrC_RNase_H_dom_sf"/>
</dbReference>
<evidence type="ECO:0000256" key="1">
    <source>
        <dbReference type="ARBA" id="ARBA00022490"/>
    </source>
</evidence>
<evidence type="ECO:0000259" key="10">
    <source>
        <dbReference type="PROSITE" id="PS50164"/>
    </source>
</evidence>
<dbReference type="InterPro" id="IPR000305">
    <property type="entry name" value="GIY-YIG_endonuc"/>
</dbReference>
<accession>A0A1H6IYH3</accession>
<keyword evidence="6 7" id="KW-0742">SOS response</keyword>
<evidence type="ECO:0000256" key="3">
    <source>
        <dbReference type="ARBA" id="ARBA00022769"/>
    </source>
</evidence>
<evidence type="ECO:0000313" key="12">
    <source>
        <dbReference type="EMBL" id="SEH54653.1"/>
    </source>
</evidence>
<dbReference type="NCBIfam" id="TIGR00194">
    <property type="entry name" value="uvrC"/>
    <property type="match status" value="1"/>
</dbReference>
<dbReference type="Pfam" id="PF08459">
    <property type="entry name" value="UvrC_RNaseH_dom"/>
    <property type="match status" value="1"/>
</dbReference>
<dbReference type="FunFam" id="3.40.1440.10:FF:000001">
    <property type="entry name" value="UvrABC system protein C"/>
    <property type="match status" value="1"/>
</dbReference>
<dbReference type="PANTHER" id="PTHR30562">
    <property type="entry name" value="UVRC/OXIDOREDUCTASE"/>
    <property type="match status" value="1"/>
</dbReference>
<comment type="function">
    <text evidence="7">The UvrABC repair system catalyzes the recognition and processing of DNA lesions. UvrC both incises the 5' and 3' sides of the lesion. The N-terminal half is responsible for the 3' incision and the C-terminal half is responsible for the 5' incision.</text>
</comment>
<dbReference type="CDD" id="cd10434">
    <property type="entry name" value="GIY-YIG_UvrC_Cho"/>
    <property type="match status" value="1"/>
</dbReference>
<reference evidence="12 13" key="1">
    <citation type="submission" date="2016-10" db="EMBL/GenBank/DDBJ databases">
        <authorList>
            <person name="de Groot N.N."/>
        </authorList>
    </citation>
    <scope>NUCLEOTIDE SEQUENCE [LARGE SCALE GENOMIC DNA]</scope>
    <source>
        <strain evidence="12 13">YAD2003</strain>
    </source>
</reference>
<feature type="domain" description="UVR" evidence="9">
    <location>
        <begin position="206"/>
        <end position="241"/>
    </location>
</feature>
<keyword evidence="3 7" id="KW-0228">DNA excision</keyword>
<feature type="coiled-coil region" evidence="8">
    <location>
        <begin position="202"/>
        <end position="233"/>
    </location>
</feature>
<gene>
    <name evidence="7" type="primary">uvrC</name>
    <name evidence="12" type="ORF">SAMN02910265_01334</name>
</gene>
<dbReference type="SMART" id="SM00465">
    <property type="entry name" value="GIYc"/>
    <property type="match status" value="1"/>
</dbReference>
<keyword evidence="1 7" id="KW-0963">Cytoplasm</keyword>
<evidence type="ECO:0000313" key="13">
    <source>
        <dbReference type="Proteomes" id="UP000183190"/>
    </source>
</evidence>